<organism evidence="3 4">
    <name type="scientific">Salinomyces thailandicus</name>
    <dbReference type="NCBI Taxonomy" id="706561"/>
    <lineage>
        <taxon>Eukaryota</taxon>
        <taxon>Fungi</taxon>
        <taxon>Dikarya</taxon>
        <taxon>Ascomycota</taxon>
        <taxon>Pezizomycotina</taxon>
        <taxon>Dothideomycetes</taxon>
        <taxon>Dothideomycetidae</taxon>
        <taxon>Mycosphaerellales</taxon>
        <taxon>Teratosphaeriaceae</taxon>
        <taxon>Salinomyces</taxon>
    </lineage>
</organism>
<reference evidence="3 4" key="1">
    <citation type="submission" date="2017-03" db="EMBL/GenBank/DDBJ databases">
        <title>Genomes of endolithic fungi from Antarctica.</title>
        <authorList>
            <person name="Coleine C."/>
            <person name="Masonjones S."/>
            <person name="Stajich J.E."/>
        </authorList>
    </citation>
    <scope>NUCLEOTIDE SEQUENCE [LARGE SCALE GENOMIC DNA]</scope>
    <source>
        <strain evidence="3 4">CCFEE 6315</strain>
    </source>
</reference>
<protein>
    <submittedName>
        <fullName evidence="3">Uncharacterized protein</fullName>
    </submittedName>
</protein>
<name>A0A4U0UAH6_9PEZI</name>
<evidence type="ECO:0000313" key="4">
    <source>
        <dbReference type="Proteomes" id="UP000308549"/>
    </source>
</evidence>
<comment type="caution">
    <text evidence="3">The sequence shown here is derived from an EMBL/GenBank/DDBJ whole genome shotgun (WGS) entry which is preliminary data.</text>
</comment>
<gene>
    <name evidence="3" type="ORF">B0A50_02303</name>
</gene>
<feature type="chain" id="PRO_5020254955" evidence="2">
    <location>
        <begin position="23"/>
        <end position="223"/>
    </location>
</feature>
<feature type="region of interest" description="Disordered" evidence="1">
    <location>
        <begin position="180"/>
        <end position="223"/>
    </location>
</feature>
<dbReference type="AlphaFoldDB" id="A0A4U0UAH6"/>
<feature type="signal peptide" evidence="2">
    <location>
        <begin position="1"/>
        <end position="22"/>
    </location>
</feature>
<evidence type="ECO:0000256" key="1">
    <source>
        <dbReference type="SAM" id="MobiDB-lite"/>
    </source>
</evidence>
<dbReference type="EMBL" id="NAJL01000008">
    <property type="protein sequence ID" value="TKA31456.1"/>
    <property type="molecule type" value="Genomic_DNA"/>
</dbReference>
<dbReference type="Proteomes" id="UP000308549">
    <property type="component" value="Unassembled WGS sequence"/>
</dbReference>
<sequence length="223" mass="24654">MLAFSRSLMVLTAFLIASTVTATPALPAFQRLRNEYQFVFDERVTSTLTKTVTSTHFTVLTATSTRARVLVGEPLQQTRVGNSFESEVPAARVTAVVGEPLRWTRVTSTWTIRRTVTETLGAQTNGVAAVQSLSEGQTLSEGQSLSEGQRRKGCDRAACKSRRAYYRCEAGEPECFHAGDEIEDEGKVSDSGRDESLHVELRRERRRPMAGQDGVEVFDEMGE</sequence>
<feature type="compositionally biased region" description="Basic and acidic residues" evidence="1">
    <location>
        <begin position="180"/>
        <end position="203"/>
    </location>
</feature>
<keyword evidence="2" id="KW-0732">Signal</keyword>
<keyword evidence="4" id="KW-1185">Reference proteome</keyword>
<feature type="region of interest" description="Disordered" evidence="1">
    <location>
        <begin position="133"/>
        <end position="153"/>
    </location>
</feature>
<proteinExistence type="predicted"/>
<evidence type="ECO:0000313" key="3">
    <source>
        <dbReference type="EMBL" id="TKA31456.1"/>
    </source>
</evidence>
<evidence type="ECO:0000256" key="2">
    <source>
        <dbReference type="SAM" id="SignalP"/>
    </source>
</evidence>
<feature type="compositionally biased region" description="Polar residues" evidence="1">
    <location>
        <begin position="133"/>
        <end position="147"/>
    </location>
</feature>
<accession>A0A4U0UAH6</accession>